<dbReference type="GO" id="GO:0003677">
    <property type="term" value="F:DNA binding"/>
    <property type="evidence" value="ECO:0007669"/>
    <property type="project" value="InterPro"/>
</dbReference>
<dbReference type="GO" id="GO:0006355">
    <property type="term" value="P:regulation of DNA-templated transcription"/>
    <property type="evidence" value="ECO:0007669"/>
    <property type="project" value="InterPro"/>
</dbReference>
<feature type="chain" id="PRO_5038080339" evidence="3">
    <location>
        <begin position="21"/>
        <end position="975"/>
    </location>
</feature>
<dbReference type="EMBL" id="JADFFL010000013">
    <property type="protein sequence ID" value="MBE9664591.1"/>
    <property type="molecule type" value="Genomic_DNA"/>
</dbReference>
<dbReference type="InterPro" id="IPR015943">
    <property type="entry name" value="WD40/YVTN_repeat-like_dom_sf"/>
</dbReference>
<feature type="domain" description="Two component regulator three Y" evidence="4">
    <location>
        <begin position="688"/>
        <end position="744"/>
    </location>
</feature>
<dbReference type="Gene3D" id="2.60.40.10">
    <property type="entry name" value="Immunoglobulins"/>
    <property type="match status" value="1"/>
</dbReference>
<organism evidence="5 6">
    <name type="scientific">Mucilaginibacter myungsuensis</name>
    <dbReference type="NCBI Taxonomy" id="649104"/>
    <lineage>
        <taxon>Bacteria</taxon>
        <taxon>Pseudomonadati</taxon>
        <taxon>Bacteroidota</taxon>
        <taxon>Sphingobacteriia</taxon>
        <taxon>Sphingobacteriales</taxon>
        <taxon>Sphingobacteriaceae</taxon>
        <taxon>Mucilaginibacter</taxon>
    </lineage>
</organism>
<dbReference type="Pfam" id="PF07495">
    <property type="entry name" value="Y_Y_Y"/>
    <property type="match status" value="1"/>
</dbReference>
<evidence type="ECO:0000259" key="4">
    <source>
        <dbReference type="Pfam" id="PF07495"/>
    </source>
</evidence>
<dbReference type="InterPro" id="IPR036388">
    <property type="entry name" value="WH-like_DNA-bd_sf"/>
</dbReference>
<feature type="coiled-coil region" evidence="1">
    <location>
        <begin position="778"/>
        <end position="834"/>
    </location>
</feature>
<name>A0A929L7H2_9SPHI</name>
<feature type="signal peptide" evidence="3">
    <location>
        <begin position="1"/>
        <end position="20"/>
    </location>
</feature>
<dbReference type="InterPro" id="IPR013783">
    <property type="entry name" value="Ig-like_fold"/>
</dbReference>
<dbReference type="AlphaFoldDB" id="A0A929L7H2"/>
<keyword evidence="2" id="KW-0812">Transmembrane</keyword>
<protein>
    <submittedName>
        <fullName evidence="5">Transcriptional regulator</fullName>
    </submittedName>
</protein>
<dbReference type="SUPFAM" id="SSF46894">
    <property type="entry name" value="C-terminal effector domain of the bipartite response regulators"/>
    <property type="match status" value="1"/>
</dbReference>
<keyword evidence="1" id="KW-0175">Coiled coil</keyword>
<reference evidence="5" key="1">
    <citation type="submission" date="2020-10" db="EMBL/GenBank/DDBJ databases">
        <title>Mucilaginibacter mali sp. nov., isolated from rhizosphere soil of apple orchard.</title>
        <authorList>
            <person name="Lee J.-S."/>
            <person name="Kim H.S."/>
            <person name="Kim J.-S."/>
        </authorList>
    </citation>
    <scope>NUCLEOTIDE SEQUENCE</scope>
    <source>
        <strain evidence="5">KCTC 22746</strain>
    </source>
</reference>
<comment type="caution">
    <text evidence="5">The sequence shown here is derived from an EMBL/GenBank/DDBJ whole genome shotgun (WGS) entry which is preliminary data.</text>
</comment>
<sequence>MFTRIFLFIAMLGSMGEALAQHYIGQHETVNFSKKQYNGGTQNWKIRQDAQGRVYFANNEGVLVFDGAAWQIYPLPNKTIVWSIEFGKDKKLYAGGQDEMGYFCPDDKGSLKFTSLKSLLPASDQKFSDLWDIVSLGDDVFFRSRSKIFRYRDKKMTVYPAPSAWSYMGACNGQLIGQDEKKGVLTFVNGKWQAFIDDAKLPLGFYLSGLLPIGKDSIWISTVKNGNFIYASGQLTPCPLTGMGVDNRQHFLNPLLLSNGNILISTYTDGVYQVSKSGRVIENISKNEGLQNSNIRCAFLDTDKNIWLGLDNGITLVTYNNAIKHINPPLFKDGGGFSLTKYNNSLYFALSNGIYQLPLQNINDLSYNPDNFKQVAEGLSWHLSVVNNKLLAGRDDGLYNVIDGHLAPLAKNTGFWIFEPLLNTPGSSLIAAGNYDGIRLFDQNGNDFTDKGSIGKFRESSRFLGIDDRNTMWASHPYRGIYRLSLNSSDAKLYTQAQGLPSALDNFIFKIRNRVVAATQKGVYEFNYSKDRFEPSIEFGNLFGDKGLRYLKEDPDGNIWFVEGKSLGVVDLSGPKPNTIYFPELTGRVLSGFENVYPINEQNIFVGSENGYYHINYARYKQNIRPINVYIRKVKAIADNTDSLLFGGYIKASEANAKQVAANRPSLSYLWNSVHFEYSSPVFEERPNVTYSYFLEGFDKSWSEWTRKAEKDYTNLAAGTYTFKVKARNHQNHESAVYSYTFKIDPPWYQTIWAYLVYLVIIAYMLYFFYKRQEQRHIRHREQELRLQQEKNEELQREIAYQHQLELERSEKELVKLRNEKLESEIEYQNTELASNAMTLVQKKEFILKVKDELQKLQKAGKEGIDTTEIKKILRLLSEEKKVNEEWEQFSVHFNKVHADFLTVMKDRYPNINQQELKLCAYLIMNLSSKEIAQLLAISVRGVEISRYRLRKKLQIPTEVNLFEFLFNIQREVAK</sequence>
<dbReference type="RefSeq" id="WP_194114058.1">
    <property type="nucleotide sequence ID" value="NZ_JADFFL010000013.1"/>
</dbReference>
<dbReference type="InterPro" id="IPR011123">
    <property type="entry name" value="Y_Y_Y"/>
</dbReference>
<dbReference type="Proteomes" id="UP000622475">
    <property type="component" value="Unassembled WGS sequence"/>
</dbReference>
<keyword evidence="2" id="KW-1133">Transmembrane helix</keyword>
<feature type="transmembrane region" description="Helical" evidence="2">
    <location>
        <begin position="752"/>
        <end position="770"/>
    </location>
</feature>
<proteinExistence type="predicted"/>
<accession>A0A929L7H2</accession>
<dbReference type="Gene3D" id="1.10.10.10">
    <property type="entry name" value="Winged helix-like DNA-binding domain superfamily/Winged helix DNA-binding domain"/>
    <property type="match status" value="1"/>
</dbReference>
<gene>
    <name evidence="5" type="ORF">IRJ16_22105</name>
</gene>
<dbReference type="SUPFAM" id="SSF101898">
    <property type="entry name" value="NHL repeat"/>
    <property type="match status" value="1"/>
</dbReference>
<keyword evidence="3" id="KW-0732">Signal</keyword>
<evidence type="ECO:0000256" key="1">
    <source>
        <dbReference type="SAM" id="Coils"/>
    </source>
</evidence>
<evidence type="ECO:0000256" key="2">
    <source>
        <dbReference type="SAM" id="Phobius"/>
    </source>
</evidence>
<evidence type="ECO:0000313" key="6">
    <source>
        <dbReference type="Proteomes" id="UP000622475"/>
    </source>
</evidence>
<keyword evidence="6" id="KW-1185">Reference proteome</keyword>
<dbReference type="Gene3D" id="2.130.10.10">
    <property type="entry name" value="YVTN repeat-like/Quinoprotein amine dehydrogenase"/>
    <property type="match status" value="2"/>
</dbReference>
<evidence type="ECO:0000256" key="3">
    <source>
        <dbReference type="SAM" id="SignalP"/>
    </source>
</evidence>
<dbReference type="InterPro" id="IPR016032">
    <property type="entry name" value="Sig_transdc_resp-reg_C-effctor"/>
</dbReference>
<dbReference type="SUPFAM" id="SSF63829">
    <property type="entry name" value="Calcium-dependent phosphotriesterase"/>
    <property type="match status" value="1"/>
</dbReference>
<evidence type="ECO:0000313" key="5">
    <source>
        <dbReference type="EMBL" id="MBE9664591.1"/>
    </source>
</evidence>
<keyword evidence="2" id="KW-0472">Membrane</keyword>